<evidence type="ECO:0000256" key="5">
    <source>
        <dbReference type="ARBA" id="ARBA00023180"/>
    </source>
</evidence>
<dbReference type="EMBL" id="NKCK01000251">
    <property type="protein sequence ID" value="RSL88989.1"/>
    <property type="molecule type" value="Genomic_DNA"/>
</dbReference>
<feature type="transmembrane region" description="Helical" evidence="6">
    <location>
        <begin position="176"/>
        <end position="196"/>
    </location>
</feature>
<evidence type="ECO:0000256" key="3">
    <source>
        <dbReference type="ARBA" id="ARBA00022989"/>
    </source>
</evidence>
<dbReference type="InterPro" id="IPR020846">
    <property type="entry name" value="MFS_dom"/>
</dbReference>
<feature type="transmembrane region" description="Helical" evidence="6">
    <location>
        <begin position="695"/>
        <end position="716"/>
    </location>
</feature>
<dbReference type="STRING" id="1325735.A0A428SGU6"/>
<evidence type="ECO:0000259" key="7">
    <source>
        <dbReference type="PROSITE" id="PS50850"/>
    </source>
</evidence>
<feature type="transmembrane region" description="Helical" evidence="6">
    <location>
        <begin position="20"/>
        <end position="43"/>
    </location>
</feature>
<feature type="transmembrane region" description="Helical" evidence="6">
    <location>
        <begin position="344"/>
        <end position="364"/>
    </location>
</feature>
<dbReference type="Gene3D" id="1.20.1250.20">
    <property type="entry name" value="MFS general substrate transporter like domains"/>
    <property type="match status" value="3"/>
</dbReference>
<gene>
    <name evidence="8" type="ORF">CEP52_015032</name>
</gene>
<feature type="transmembrane region" description="Helical" evidence="6">
    <location>
        <begin position="284"/>
        <end position="304"/>
    </location>
</feature>
<reference evidence="8 9" key="1">
    <citation type="submission" date="2017-06" db="EMBL/GenBank/DDBJ databases">
        <title>Comparative genomic analysis of Ambrosia Fusariam Clade fungi.</title>
        <authorList>
            <person name="Stajich J.E."/>
            <person name="Carrillo J."/>
            <person name="Kijimoto T."/>
            <person name="Eskalen A."/>
            <person name="O'Donnell K."/>
            <person name="Kasson M."/>
        </authorList>
    </citation>
    <scope>NUCLEOTIDE SEQUENCE [LARGE SCALE GENOMIC DNA]</scope>
    <source>
        <strain evidence="8 9">NRRL62579</strain>
    </source>
</reference>
<feature type="transmembrane region" description="Helical" evidence="6">
    <location>
        <begin position="84"/>
        <end position="103"/>
    </location>
</feature>
<dbReference type="Pfam" id="PF07690">
    <property type="entry name" value="MFS_1"/>
    <property type="match status" value="2"/>
</dbReference>
<feature type="transmembrane region" description="Helical" evidence="6">
    <location>
        <begin position="475"/>
        <end position="494"/>
    </location>
</feature>
<evidence type="ECO:0000313" key="9">
    <source>
        <dbReference type="Proteomes" id="UP000287144"/>
    </source>
</evidence>
<feature type="transmembrane region" description="Helical" evidence="6">
    <location>
        <begin position="560"/>
        <end position="584"/>
    </location>
</feature>
<dbReference type="SUPFAM" id="SSF103473">
    <property type="entry name" value="MFS general substrate transporter"/>
    <property type="match status" value="2"/>
</dbReference>
<evidence type="ECO:0000313" key="8">
    <source>
        <dbReference type="EMBL" id="RSL88989.1"/>
    </source>
</evidence>
<feature type="transmembrane region" description="Helical" evidence="6">
    <location>
        <begin position="255"/>
        <end position="272"/>
    </location>
</feature>
<organism evidence="8 9">
    <name type="scientific">Fusarium oligoseptatum</name>
    <dbReference type="NCBI Taxonomy" id="2604345"/>
    <lineage>
        <taxon>Eukaryota</taxon>
        <taxon>Fungi</taxon>
        <taxon>Dikarya</taxon>
        <taxon>Ascomycota</taxon>
        <taxon>Pezizomycotina</taxon>
        <taxon>Sordariomycetes</taxon>
        <taxon>Hypocreomycetidae</taxon>
        <taxon>Hypocreales</taxon>
        <taxon>Nectriaceae</taxon>
        <taxon>Fusarium</taxon>
        <taxon>Fusarium solani species complex</taxon>
    </lineage>
</organism>
<feature type="transmembrane region" description="Helical" evidence="6">
    <location>
        <begin position="849"/>
        <end position="872"/>
    </location>
</feature>
<feature type="transmembrane region" description="Helical" evidence="6">
    <location>
        <begin position="501"/>
        <end position="520"/>
    </location>
</feature>
<feature type="transmembrane region" description="Helical" evidence="6">
    <location>
        <begin position="217"/>
        <end position="240"/>
    </location>
</feature>
<dbReference type="PANTHER" id="PTHR23502:SF30">
    <property type="entry name" value="TRANSPORTER, PUTATIVE (AFU_ORTHOLOGUE AFUA_8G04702)-RELATED"/>
    <property type="match status" value="1"/>
</dbReference>
<feature type="transmembrane region" description="Helical" evidence="6">
    <location>
        <begin position="785"/>
        <end position="804"/>
    </location>
</feature>
<feature type="transmembrane region" description="Helical" evidence="6">
    <location>
        <begin position="142"/>
        <end position="164"/>
    </location>
</feature>
<keyword evidence="3 6" id="KW-1133">Transmembrane helix</keyword>
<comment type="subcellular location">
    <subcellularLocation>
        <location evidence="1">Membrane</location>
        <topology evidence="1">Multi-pass membrane protein</topology>
    </subcellularLocation>
</comment>
<protein>
    <recommendedName>
        <fullName evidence="7">Major facilitator superfamily (MFS) profile domain-containing protein</fullName>
    </recommendedName>
</protein>
<keyword evidence="4 6" id="KW-0472">Membrane</keyword>
<dbReference type="GO" id="GO:0005886">
    <property type="term" value="C:plasma membrane"/>
    <property type="evidence" value="ECO:0007669"/>
    <property type="project" value="TreeGrafter"/>
</dbReference>
<comment type="caution">
    <text evidence="8">The sequence shown here is derived from an EMBL/GenBank/DDBJ whole genome shotgun (WGS) entry which is preliminary data.</text>
</comment>
<dbReference type="InterPro" id="IPR011701">
    <property type="entry name" value="MFS"/>
</dbReference>
<sequence length="878" mass="95090">MGFDHDQSTAPPPDGGFRAWSMALLGHLVVFNTWGYILCYGVFQTYYVSTLPHTLSDIAWIGSIQMFLLFFIAAFAGRALDAGLFRPVLIIGVVLTVTGIFTTSICQTYWQIFFAQGVCTGLGNGLQFAPSMSLVSTYFSKYRSFAIGVVAGGSATGGIVYPVIFQQLLPRLGFGWTVRILGFVNLGLSALTIAFLRSRLPPRTSGPLLELAAFKDVTYTLCCVAMVLNFWAVYFAFYYVGVYSRSVIGLKSDESITVLLIMNGVGIFGRIVPNYLADRKFGALNTIIPATFATGVMMFAWIGVSTRGGLVAFAIVYGLSSSALQSMFPATISSLTVDLDKAGVRLGMSFSLVSLAALTGPPLAGVLIRSNHGNYLAAQLWGGSALILGGITFIVARLSRTGWRFRVQVGDIILVPAPSRDPEDPLNWSPKRKLRSTVCNSLYTLFVGIASANLYAALVPMSISTGISIDTLNQGTGYMFLLAGWGLVFWQPFAMQYGKRATYLLSLAGTLACTVAGPYIRTNGQWLGRSILTGFFIAPIEALPEISVTDVYFTHERGTYLGVYSLFLTGSNFFAPVICGFIADKQGWKWVFYWPAIFLGAVLVICFLGMEETNFLRREFPSPTPVNMPVADVPVSGKMDHGEEDEKRDVGMKRHPSSNIEAGEMFPTKSWLQKLKVFSSQGDAKNALRRVGLTFRLFSFPVVVFAGFSYGSYVIWFNVLNATASYILGSAPYNFSASSSMVGLSYVSCCIGVLVGSLYAGRLSDRLAVILARRNGGIMEAEHRLWLFSACLITIPCGLLLWGVGAANGIHWIGLMFAMGMLAFSVTCGVSLSVNYLTDSYQALSGDAITTVIVIRNTMSFAMGYGLVTVAVSPSSGS</sequence>
<feature type="domain" description="Major facilitator superfamily (MFS) profile" evidence="7">
    <location>
        <begin position="19"/>
        <end position="400"/>
    </location>
</feature>
<proteinExistence type="predicted"/>
<dbReference type="GO" id="GO:0022857">
    <property type="term" value="F:transmembrane transporter activity"/>
    <property type="evidence" value="ECO:0007669"/>
    <property type="project" value="InterPro"/>
</dbReference>
<feature type="transmembrane region" description="Helical" evidence="6">
    <location>
        <begin position="109"/>
        <end position="130"/>
    </location>
</feature>
<feature type="transmembrane region" description="Helical" evidence="6">
    <location>
        <begin position="376"/>
        <end position="396"/>
    </location>
</feature>
<name>A0A428SGU6_9HYPO</name>
<dbReference type="InterPro" id="IPR036259">
    <property type="entry name" value="MFS_trans_sf"/>
</dbReference>
<keyword evidence="5" id="KW-0325">Glycoprotein</keyword>
<dbReference type="Proteomes" id="UP000287144">
    <property type="component" value="Unassembled WGS sequence"/>
</dbReference>
<feature type="transmembrane region" description="Helical" evidence="6">
    <location>
        <begin position="743"/>
        <end position="764"/>
    </location>
</feature>
<feature type="transmembrane region" description="Helical" evidence="6">
    <location>
        <begin position="442"/>
        <end position="463"/>
    </location>
</feature>
<dbReference type="PROSITE" id="PS50850">
    <property type="entry name" value="MFS"/>
    <property type="match status" value="1"/>
</dbReference>
<evidence type="ECO:0000256" key="6">
    <source>
        <dbReference type="SAM" id="Phobius"/>
    </source>
</evidence>
<keyword evidence="9" id="KW-1185">Reference proteome</keyword>
<feature type="transmembrane region" description="Helical" evidence="6">
    <location>
        <begin position="590"/>
        <end position="610"/>
    </location>
</feature>
<accession>A0A428SGU6</accession>
<feature type="transmembrane region" description="Helical" evidence="6">
    <location>
        <begin position="526"/>
        <end position="548"/>
    </location>
</feature>
<evidence type="ECO:0000256" key="2">
    <source>
        <dbReference type="ARBA" id="ARBA00022692"/>
    </source>
</evidence>
<keyword evidence="2 6" id="KW-0812">Transmembrane</keyword>
<feature type="transmembrane region" description="Helical" evidence="6">
    <location>
        <begin position="310"/>
        <end position="332"/>
    </location>
</feature>
<dbReference type="PANTHER" id="PTHR23502">
    <property type="entry name" value="MAJOR FACILITATOR SUPERFAMILY"/>
    <property type="match status" value="1"/>
</dbReference>
<evidence type="ECO:0000256" key="1">
    <source>
        <dbReference type="ARBA" id="ARBA00004141"/>
    </source>
</evidence>
<dbReference type="AlphaFoldDB" id="A0A428SGU6"/>
<feature type="transmembrane region" description="Helical" evidence="6">
    <location>
        <begin position="58"/>
        <end position="77"/>
    </location>
</feature>
<feature type="transmembrane region" description="Helical" evidence="6">
    <location>
        <begin position="810"/>
        <end position="837"/>
    </location>
</feature>
<evidence type="ECO:0000256" key="4">
    <source>
        <dbReference type="ARBA" id="ARBA00023136"/>
    </source>
</evidence>